<sequence length="402" mass="46613">MVQGTSMEEQSFFQKPVSELKLEDIKWLVNEKIPESYNLDYKRDNYEKNKTTELAKDISAFANTSGGWLILGVAEDKLKDNDGKIIEIRPGEIVGIQKHGDLETQLHSKIYTSIMPTPTIHCNTIDIRGNSDRVVLVIYIPMSHDSLHMVVVKKKNCYYKRYGDQNIPMDEYEVRTRYEMIGRGVKWTDERIKEVSEETFSRLADTENGGMVLTVAPILTTQRFDDSVIIDSLHLNSNYINLWGGHYSNSGIPNIRLDHYEKFVSEAVMRFYFDGTVSFTTNMFFYGDNREAINSKLIVQDLFYTLLTFVDWHTQYSYHGYLRIFADIRNISGKALLYPKSRSHRGEPMQNTYKPYIKSVELNTMRQSIRVLINEIIQPLFNEAGIPEEITSCWNRDGTPIR</sequence>
<organism evidence="2 3">
    <name type="scientific">candidate division LCP-89 bacterium B3_LCP</name>
    <dbReference type="NCBI Taxonomy" id="2012998"/>
    <lineage>
        <taxon>Bacteria</taxon>
        <taxon>Pseudomonadati</taxon>
        <taxon>Bacteria division LCP-89</taxon>
    </lineage>
</organism>
<accession>A0A532V4M1</accession>
<dbReference type="Pfam" id="PF04326">
    <property type="entry name" value="SLFN_AlbA_2"/>
    <property type="match status" value="1"/>
</dbReference>
<dbReference type="AlphaFoldDB" id="A0A532V4M1"/>
<evidence type="ECO:0000313" key="3">
    <source>
        <dbReference type="Proteomes" id="UP000319619"/>
    </source>
</evidence>
<dbReference type="PANTHER" id="PTHR30595:SF6">
    <property type="entry name" value="SCHLAFEN ALBA-2 DOMAIN-CONTAINING PROTEIN"/>
    <property type="match status" value="1"/>
</dbReference>
<feature type="domain" description="Schlafen AlbA-2" evidence="1">
    <location>
        <begin position="35"/>
        <end position="170"/>
    </location>
</feature>
<evidence type="ECO:0000259" key="1">
    <source>
        <dbReference type="Pfam" id="PF04326"/>
    </source>
</evidence>
<name>A0A532V4M1_UNCL8</name>
<dbReference type="EMBL" id="NJBN01000001">
    <property type="protein sequence ID" value="TKJ42141.1"/>
    <property type="molecule type" value="Genomic_DNA"/>
</dbReference>
<dbReference type="InterPro" id="IPR038461">
    <property type="entry name" value="Schlafen_AlbA_2_dom_sf"/>
</dbReference>
<reference evidence="2 3" key="1">
    <citation type="submission" date="2017-06" db="EMBL/GenBank/DDBJ databases">
        <title>Novel microbial phyla capable of carbon fixation and sulfur reduction in deep-sea sediments.</title>
        <authorList>
            <person name="Huang J."/>
            <person name="Baker B."/>
            <person name="Wang Y."/>
        </authorList>
    </citation>
    <scope>NUCLEOTIDE SEQUENCE [LARGE SCALE GENOMIC DNA]</scope>
    <source>
        <strain evidence="2">B3_LCP</strain>
    </source>
</reference>
<dbReference type="Gene3D" id="3.30.950.30">
    <property type="entry name" value="Schlafen, AAA domain"/>
    <property type="match status" value="1"/>
</dbReference>
<dbReference type="PANTHER" id="PTHR30595">
    <property type="entry name" value="GLPR-RELATED TRANSCRIPTIONAL REPRESSOR"/>
    <property type="match status" value="1"/>
</dbReference>
<protein>
    <recommendedName>
        <fullName evidence="1">Schlafen AlbA-2 domain-containing protein</fullName>
    </recommendedName>
</protein>
<dbReference type="InterPro" id="IPR007421">
    <property type="entry name" value="Schlafen_AlbA_2_dom"/>
</dbReference>
<evidence type="ECO:0000313" key="2">
    <source>
        <dbReference type="EMBL" id="TKJ42141.1"/>
    </source>
</evidence>
<gene>
    <name evidence="2" type="ORF">CEE37_00245</name>
</gene>
<proteinExistence type="predicted"/>
<comment type="caution">
    <text evidence="2">The sequence shown here is derived from an EMBL/GenBank/DDBJ whole genome shotgun (WGS) entry which is preliminary data.</text>
</comment>
<dbReference type="Proteomes" id="UP000319619">
    <property type="component" value="Unassembled WGS sequence"/>
</dbReference>